<dbReference type="PANTHER" id="PTHR42695:SF5">
    <property type="entry name" value="GLUTAMINE AMIDOTRANSFERASE YLR126C-RELATED"/>
    <property type="match status" value="1"/>
</dbReference>
<dbReference type="KEGG" id="spaa:SPAPADRAFT_49980"/>
<reference evidence="2 3" key="1">
    <citation type="journal article" date="2011" name="Proc. Natl. Acad. Sci. U.S.A.">
        <title>Comparative genomics of xylose-fermenting fungi for enhanced biofuel production.</title>
        <authorList>
            <person name="Wohlbach D.J."/>
            <person name="Kuo A."/>
            <person name="Sato T.K."/>
            <person name="Potts K.M."/>
            <person name="Salamov A.A."/>
            <person name="LaButti K.M."/>
            <person name="Sun H."/>
            <person name="Clum A."/>
            <person name="Pangilinan J.L."/>
            <person name="Lindquist E.A."/>
            <person name="Lucas S."/>
            <person name="Lapidus A."/>
            <person name="Jin M."/>
            <person name="Gunawan C."/>
            <person name="Balan V."/>
            <person name="Dale B.E."/>
            <person name="Jeffries T.W."/>
            <person name="Zinkel R."/>
            <person name="Barry K.W."/>
            <person name="Grigoriev I.V."/>
            <person name="Gasch A.P."/>
        </authorList>
    </citation>
    <scope>NUCLEOTIDE SEQUENCE [LARGE SCALE GENOMIC DNA]</scope>
    <source>
        <strain evidence="3">NRRL Y-27907 / 11-Y1</strain>
    </source>
</reference>
<dbReference type="Gene3D" id="3.40.50.880">
    <property type="match status" value="1"/>
</dbReference>
<proteinExistence type="predicted"/>
<dbReference type="HOGENOM" id="CLU_054974_0_2_1"/>
<feature type="domain" description="Glutamine amidotransferase" evidence="1">
    <location>
        <begin position="113"/>
        <end position="216"/>
    </location>
</feature>
<dbReference type="GO" id="GO:0005634">
    <property type="term" value="C:nucleus"/>
    <property type="evidence" value="ECO:0007669"/>
    <property type="project" value="TreeGrafter"/>
</dbReference>
<dbReference type="OrthoDB" id="3993678at2759"/>
<dbReference type="InParanoid" id="G3AL12"/>
<dbReference type="AlphaFoldDB" id="G3AL12"/>
<dbReference type="InterPro" id="IPR017926">
    <property type="entry name" value="GATASE"/>
</dbReference>
<dbReference type="Pfam" id="PF00117">
    <property type="entry name" value="GATase"/>
    <property type="match status" value="1"/>
</dbReference>
<evidence type="ECO:0000313" key="3">
    <source>
        <dbReference type="Proteomes" id="UP000000709"/>
    </source>
</evidence>
<accession>G3AL12</accession>
<protein>
    <recommendedName>
        <fullName evidence="1">Glutamine amidotransferase domain-containing protein</fullName>
    </recommendedName>
</protein>
<dbReference type="InterPro" id="IPR044992">
    <property type="entry name" value="ChyE-like"/>
</dbReference>
<dbReference type="RefSeq" id="XP_007374571.1">
    <property type="nucleotide sequence ID" value="XM_007374509.1"/>
</dbReference>
<evidence type="ECO:0000313" key="2">
    <source>
        <dbReference type="EMBL" id="EGW33056.1"/>
    </source>
</evidence>
<name>G3AL12_SPAPN</name>
<dbReference type="FunCoup" id="G3AL12">
    <property type="interactions" value="105"/>
</dbReference>
<dbReference type="PANTHER" id="PTHR42695">
    <property type="entry name" value="GLUTAMINE AMIDOTRANSFERASE YLR126C-RELATED"/>
    <property type="match status" value="1"/>
</dbReference>
<dbReference type="STRING" id="619300.G3AL12"/>
<evidence type="ECO:0000259" key="1">
    <source>
        <dbReference type="Pfam" id="PF00117"/>
    </source>
</evidence>
<organism evidence="3">
    <name type="scientific">Spathaspora passalidarum (strain NRRL Y-27907 / 11-Y1)</name>
    <dbReference type="NCBI Taxonomy" id="619300"/>
    <lineage>
        <taxon>Eukaryota</taxon>
        <taxon>Fungi</taxon>
        <taxon>Dikarya</taxon>
        <taxon>Ascomycota</taxon>
        <taxon>Saccharomycotina</taxon>
        <taxon>Pichiomycetes</taxon>
        <taxon>Debaryomycetaceae</taxon>
        <taxon>Spathaspora</taxon>
    </lineage>
</organism>
<gene>
    <name evidence="2" type="ORF">SPAPADRAFT_49980</name>
</gene>
<dbReference type="CDD" id="cd01741">
    <property type="entry name" value="GATase1_1"/>
    <property type="match status" value="1"/>
</dbReference>
<dbReference type="OMA" id="PWIQTLK"/>
<dbReference type="PROSITE" id="PS51273">
    <property type="entry name" value="GATASE_TYPE_1"/>
    <property type="match status" value="1"/>
</dbReference>
<dbReference type="eggNOG" id="KOG3179">
    <property type="taxonomic scope" value="Eukaryota"/>
</dbReference>
<sequence>MTVENQDNVSHVAVLVLDTPIPNITEKYGDFGDNTKDLLSKHTTTKIKKYYLAYSTSPEEYLTQLQSTYKELEAGIKQGYITGLVLTGSRSDAFGEEPWIKLLDEFIVNVIIPSKVQTAGICFGHQILCKNLGAKIGRNEIGWEAGTTPIEVNPELKKNSPFSGLSKFNMVEFHQDIVYELPPGCVSIGSTDKCNIQGVLSPNLLTFQGHPEFTTELALDLLKYKFEHGLLTKQEYEHYKSQTVTFPNQGTEIGEIIAKFLNKN</sequence>
<dbReference type="Proteomes" id="UP000000709">
    <property type="component" value="Unassembled WGS sequence"/>
</dbReference>
<dbReference type="InterPro" id="IPR029062">
    <property type="entry name" value="Class_I_gatase-like"/>
</dbReference>
<dbReference type="SUPFAM" id="SSF52317">
    <property type="entry name" value="Class I glutamine amidotransferase-like"/>
    <property type="match status" value="1"/>
</dbReference>
<keyword evidence="3" id="KW-1185">Reference proteome</keyword>
<dbReference type="GO" id="GO:0005829">
    <property type="term" value="C:cytosol"/>
    <property type="evidence" value="ECO:0007669"/>
    <property type="project" value="TreeGrafter"/>
</dbReference>
<dbReference type="GeneID" id="18871393"/>
<dbReference type="EMBL" id="GL996501">
    <property type="protein sequence ID" value="EGW33056.1"/>
    <property type="molecule type" value="Genomic_DNA"/>
</dbReference>